<dbReference type="EMBL" id="CAXLJL010000156">
    <property type="protein sequence ID" value="CAL5133422.1"/>
    <property type="molecule type" value="Genomic_DNA"/>
</dbReference>
<protein>
    <submittedName>
        <fullName evidence="2">Uncharacterized protein</fullName>
    </submittedName>
</protein>
<gene>
    <name evidence="2" type="ORF">CDAUBV1_LOCUS6663</name>
</gene>
<proteinExistence type="predicted"/>
<accession>A0AAV2T7D6</accession>
<feature type="compositionally biased region" description="Low complexity" evidence="1">
    <location>
        <begin position="19"/>
        <end position="32"/>
    </location>
</feature>
<name>A0AAV2T7D6_CALDB</name>
<evidence type="ECO:0000313" key="3">
    <source>
        <dbReference type="Proteomes" id="UP001497525"/>
    </source>
</evidence>
<evidence type="ECO:0000313" key="2">
    <source>
        <dbReference type="EMBL" id="CAL5133422.1"/>
    </source>
</evidence>
<dbReference type="AlphaFoldDB" id="A0AAV2T7D6"/>
<organism evidence="2 3">
    <name type="scientific">Calicophoron daubneyi</name>
    <name type="common">Rumen fluke</name>
    <name type="synonym">Paramphistomum daubneyi</name>
    <dbReference type="NCBI Taxonomy" id="300641"/>
    <lineage>
        <taxon>Eukaryota</taxon>
        <taxon>Metazoa</taxon>
        <taxon>Spiralia</taxon>
        <taxon>Lophotrochozoa</taxon>
        <taxon>Platyhelminthes</taxon>
        <taxon>Trematoda</taxon>
        <taxon>Digenea</taxon>
        <taxon>Plagiorchiida</taxon>
        <taxon>Pronocephalata</taxon>
        <taxon>Paramphistomoidea</taxon>
        <taxon>Paramphistomidae</taxon>
        <taxon>Calicophoron</taxon>
    </lineage>
</organism>
<feature type="region of interest" description="Disordered" evidence="1">
    <location>
        <begin position="1"/>
        <end position="32"/>
    </location>
</feature>
<sequence>MNPEVWDENEDEPSILDLSEPSVSSKSSSYSRNSLYHCAQSYLLPRGDHQPPDNHANGVVYLQRRPIVIKVDQPSEHKRAIKNNFSRCYHASCTKLLSFKS</sequence>
<comment type="caution">
    <text evidence="2">The sequence shown here is derived from an EMBL/GenBank/DDBJ whole genome shotgun (WGS) entry which is preliminary data.</text>
</comment>
<evidence type="ECO:0000256" key="1">
    <source>
        <dbReference type="SAM" id="MobiDB-lite"/>
    </source>
</evidence>
<reference evidence="2" key="1">
    <citation type="submission" date="2024-06" db="EMBL/GenBank/DDBJ databases">
        <authorList>
            <person name="Liu X."/>
            <person name="Lenzi L."/>
            <person name="Haldenby T S."/>
            <person name="Uol C."/>
        </authorList>
    </citation>
    <scope>NUCLEOTIDE SEQUENCE</scope>
</reference>
<feature type="compositionally biased region" description="Acidic residues" evidence="1">
    <location>
        <begin position="1"/>
        <end position="14"/>
    </location>
</feature>
<dbReference type="Proteomes" id="UP001497525">
    <property type="component" value="Unassembled WGS sequence"/>
</dbReference>